<comment type="caution">
    <text evidence="1">The sequence shown here is derived from an EMBL/GenBank/DDBJ whole genome shotgun (WGS) entry which is preliminary data.</text>
</comment>
<organism evidence="1">
    <name type="scientific">marine sediment metagenome</name>
    <dbReference type="NCBI Taxonomy" id="412755"/>
    <lineage>
        <taxon>unclassified sequences</taxon>
        <taxon>metagenomes</taxon>
        <taxon>ecological metagenomes</taxon>
    </lineage>
</organism>
<name>A0A0F9TQ97_9ZZZZ</name>
<evidence type="ECO:0008006" key="2">
    <source>
        <dbReference type="Google" id="ProtNLM"/>
    </source>
</evidence>
<dbReference type="EMBL" id="LAZR01000188">
    <property type="protein sequence ID" value="KKN83240.1"/>
    <property type="molecule type" value="Genomic_DNA"/>
</dbReference>
<dbReference type="AlphaFoldDB" id="A0A0F9TQ97"/>
<gene>
    <name evidence="1" type="ORF">LCGC14_0301130</name>
</gene>
<accession>A0A0F9TQ97</accession>
<sequence>MKTLPKIASLWIGGRLSWLEQLCLKSFADNGHHVTLYSYGPIDNLPDGVHAGDAEEIYPAEPMLRHARTGSPAIHADMWRLHLLLKTDCIWVDADMYCHRPFDFDSPFVFGWEKPGLVCNAVLGLPSDSKTLAGLLDFFTDEYAIAPWLKPWQQRELEKERDAGQPVHMTAQEWGFTGPASVTHFLKETGEIDHAEPETAFYPISFPDRNHMILSKFNIEERLTERTRGVHFWARRMKPRLEEKENNTPQSGSFMDGLIAKHAIVPQDAPIPAKVKVSKAPVDDPAFKAQIGLAALQGKASISKISRDHLVDKQFVKTCRDTILNDAAMLFTPQK</sequence>
<reference evidence="1" key="1">
    <citation type="journal article" date="2015" name="Nature">
        <title>Complex archaea that bridge the gap between prokaryotes and eukaryotes.</title>
        <authorList>
            <person name="Spang A."/>
            <person name="Saw J.H."/>
            <person name="Jorgensen S.L."/>
            <person name="Zaremba-Niedzwiedzka K."/>
            <person name="Martijn J."/>
            <person name="Lind A.E."/>
            <person name="van Eijk R."/>
            <person name="Schleper C."/>
            <person name="Guy L."/>
            <person name="Ettema T.J."/>
        </authorList>
    </citation>
    <scope>NUCLEOTIDE SEQUENCE</scope>
</reference>
<dbReference type="Gene3D" id="3.90.550.20">
    <property type="match status" value="1"/>
</dbReference>
<evidence type="ECO:0000313" key="1">
    <source>
        <dbReference type="EMBL" id="KKN83240.1"/>
    </source>
</evidence>
<proteinExistence type="predicted"/>
<dbReference type="SUPFAM" id="SSF53448">
    <property type="entry name" value="Nucleotide-diphospho-sugar transferases"/>
    <property type="match status" value="1"/>
</dbReference>
<protein>
    <recommendedName>
        <fullName evidence="2">Alpha 1,4-glycosyltransferase domain-containing protein</fullName>
    </recommendedName>
</protein>
<dbReference type="InterPro" id="IPR029044">
    <property type="entry name" value="Nucleotide-diphossugar_trans"/>
</dbReference>